<dbReference type="EMBL" id="JBHUEM010000021">
    <property type="protein sequence ID" value="MFD1737607.1"/>
    <property type="molecule type" value="Genomic_DNA"/>
</dbReference>
<comment type="caution">
    <text evidence="2">The sequence shown here is derived from an EMBL/GenBank/DDBJ whole genome shotgun (WGS) entry which is preliminary data.</text>
</comment>
<keyword evidence="1" id="KW-0812">Transmembrane</keyword>
<feature type="transmembrane region" description="Helical" evidence="1">
    <location>
        <begin position="7"/>
        <end position="28"/>
    </location>
</feature>
<proteinExistence type="predicted"/>
<dbReference type="Proteomes" id="UP001597214">
    <property type="component" value="Unassembled WGS sequence"/>
</dbReference>
<evidence type="ECO:0008006" key="4">
    <source>
        <dbReference type="Google" id="ProtNLM"/>
    </source>
</evidence>
<keyword evidence="3" id="KW-1185">Reference proteome</keyword>
<evidence type="ECO:0000313" key="3">
    <source>
        <dbReference type="Proteomes" id="UP001597214"/>
    </source>
</evidence>
<keyword evidence="1" id="KW-1133">Transmembrane helix</keyword>
<organism evidence="2 3">
    <name type="scientific">Bacillus salitolerans</name>
    <dbReference type="NCBI Taxonomy" id="1437434"/>
    <lineage>
        <taxon>Bacteria</taxon>
        <taxon>Bacillati</taxon>
        <taxon>Bacillota</taxon>
        <taxon>Bacilli</taxon>
        <taxon>Bacillales</taxon>
        <taxon>Bacillaceae</taxon>
        <taxon>Bacillus</taxon>
    </lineage>
</organism>
<gene>
    <name evidence="2" type="ORF">ACFSCX_13735</name>
</gene>
<name>A0ABW4LSV5_9BACI</name>
<feature type="transmembrane region" description="Helical" evidence="1">
    <location>
        <begin position="34"/>
        <end position="53"/>
    </location>
</feature>
<dbReference type="RefSeq" id="WP_377928827.1">
    <property type="nucleotide sequence ID" value="NZ_JBHUEM010000021.1"/>
</dbReference>
<evidence type="ECO:0000313" key="2">
    <source>
        <dbReference type="EMBL" id="MFD1737607.1"/>
    </source>
</evidence>
<evidence type="ECO:0000256" key="1">
    <source>
        <dbReference type="SAM" id="Phobius"/>
    </source>
</evidence>
<protein>
    <recommendedName>
        <fullName evidence="4">PH domain-containing protein</fullName>
    </recommendedName>
</protein>
<sequence length="135" mass="15992">MFYTTRLFGLELIVLGMIIMLFIIRDYINNNWTLLLIGLLLSLICFVLGFVVLSRKFQRVILKEESFIVKTIFHMPLQWDYKEIKSILGTKRRVSPIYSIVNKDEAVIRLLFIRNREMILELISRSPKAIVDERL</sequence>
<accession>A0ABW4LSV5</accession>
<reference evidence="3" key="1">
    <citation type="journal article" date="2019" name="Int. J. Syst. Evol. Microbiol.">
        <title>The Global Catalogue of Microorganisms (GCM) 10K type strain sequencing project: providing services to taxonomists for standard genome sequencing and annotation.</title>
        <authorList>
            <consortium name="The Broad Institute Genomics Platform"/>
            <consortium name="The Broad Institute Genome Sequencing Center for Infectious Disease"/>
            <person name="Wu L."/>
            <person name="Ma J."/>
        </authorList>
    </citation>
    <scope>NUCLEOTIDE SEQUENCE [LARGE SCALE GENOMIC DNA]</scope>
    <source>
        <strain evidence="3">CCUG 49339</strain>
    </source>
</reference>
<keyword evidence="1" id="KW-0472">Membrane</keyword>